<evidence type="ECO:0000256" key="6">
    <source>
        <dbReference type="ARBA" id="ARBA00023098"/>
    </source>
</evidence>
<dbReference type="Proteomes" id="UP000029725">
    <property type="component" value="Unassembled WGS sequence"/>
</dbReference>
<feature type="domain" description="PLD phosphodiesterase" evidence="11">
    <location>
        <begin position="169"/>
        <end position="195"/>
    </location>
</feature>
<keyword evidence="8 10" id="KW-1208">Phospholipid metabolism</keyword>
<dbReference type="InterPro" id="IPR001736">
    <property type="entry name" value="PLipase_D/transphosphatidylase"/>
</dbReference>
<comment type="caution">
    <text evidence="12">The sequence shown here is derived from an EMBL/GenBank/DDBJ whole genome shotgun (WGS) entry which is preliminary data.</text>
</comment>
<dbReference type="SUPFAM" id="SSF56024">
    <property type="entry name" value="Phospholipase D/nuclease"/>
    <property type="match status" value="1"/>
</dbReference>
<evidence type="ECO:0000256" key="7">
    <source>
        <dbReference type="ARBA" id="ARBA00023209"/>
    </source>
</evidence>
<dbReference type="PROSITE" id="PS50035">
    <property type="entry name" value="PLD"/>
    <property type="match status" value="1"/>
</dbReference>
<sequence length="197" mass="22140">MVEAFPTNLSSEMHNDAIGSSPVMTLYDEFFGVLSAISPTFEHSTEDILFIELPSKFHSTILDLIRSSKDKLYISSLYIGCSATKGDDLSKQIISALREKLATTENENFTLKILVDDTRSARALDNSTVVLEALKDDFPHLQVEVHPIVVSESFFSRSMGRFFRKSEAISRLQHMKYIVSDDNVLLTGANLSEEYFT</sequence>
<comment type="catalytic activity">
    <reaction evidence="9 10">
        <text>a CDP-1,2-diacyl-sn-glycerol + sn-glycerol 3-phosphate = a 1,2-diacyl-sn-glycero-3-phospho-(1'-sn-glycero-3'-phosphate) + CMP + H(+)</text>
        <dbReference type="Rhea" id="RHEA:12593"/>
        <dbReference type="ChEBI" id="CHEBI:15378"/>
        <dbReference type="ChEBI" id="CHEBI:57597"/>
        <dbReference type="ChEBI" id="CHEBI:58332"/>
        <dbReference type="ChEBI" id="CHEBI:60110"/>
        <dbReference type="ChEBI" id="CHEBI:60377"/>
        <dbReference type="EC" id="2.7.8.5"/>
    </reaction>
</comment>
<keyword evidence="10" id="KW-0067">ATP-binding</keyword>
<keyword evidence="5" id="KW-0677">Repeat</keyword>
<dbReference type="EMBL" id="JMKJ01000192">
    <property type="protein sequence ID" value="KGG51795.1"/>
    <property type="molecule type" value="Genomic_DNA"/>
</dbReference>
<evidence type="ECO:0000313" key="12">
    <source>
        <dbReference type="EMBL" id="KGG51795.1"/>
    </source>
</evidence>
<name>A0A098VS47_9MICR</name>
<evidence type="ECO:0000256" key="5">
    <source>
        <dbReference type="ARBA" id="ARBA00022737"/>
    </source>
</evidence>
<keyword evidence="7 10" id="KW-0594">Phospholipid biosynthesis</keyword>
<dbReference type="GeneID" id="25259321"/>
<dbReference type="OrthoDB" id="10250191at2759"/>
<evidence type="ECO:0000259" key="11">
    <source>
        <dbReference type="PROSITE" id="PS50035"/>
    </source>
</evidence>
<dbReference type="InterPro" id="IPR016270">
    <property type="entry name" value="PGS1"/>
</dbReference>
<comment type="subcellular location">
    <subcellularLocation>
        <location evidence="10">Mitochondrion</location>
    </subcellularLocation>
</comment>
<evidence type="ECO:0000256" key="10">
    <source>
        <dbReference type="RuleBase" id="RU365024"/>
    </source>
</evidence>
<dbReference type="PANTHER" id="PTHR12586:SF1">
    <property type="entry name" value="CDP-DIACYLGLYCEROL--GLYCEROL-3-PHOSPHATE 3-PHOSPHATIDYLTRANSFERASE, MITOCHONDRIAL"/>
    <property type="match status" value="1"/>
</dbReference>
<evidence type="ECO:0000256" key="9">
    <source>
        <dbReference type="ARBA" id="ARBA00048586"/>
    </source>
</evidence>
<comment type="pathway">
    <text evidence="1 10">Phospholipid metabolism; phosphatidylglycerol biosynthesis; phosphatidylglycerol from CDP-diacylglycerol: step 1/2.</text>
</comment>
<evidence type="ECO:0000256" key="1">
    <source>
        <dbReference type="ARBA" id="ARBA00005042"/>
    </source>
</evidence>
<comment type="similarity">
    <text evidence="2 10">Belongs to the CDP-alcohol phosphatidyltransferase class-II family.</text>
</comment>
<dbReference type="UniPathway" id="UPA00084">
    <property type="reaction ID" value="UER00503"/>
</dbReference>
<keyword evidence="10" id="KW-0547">Nucleotide-binding</keyword>
<reference evidence="12 13" key="1">
    <citation type="submission" date="2014-04" db="EMBL/GenBank/DDBJ databases">
        <title>A new species of microsporidia sheds light on the evolution of extreme parasitism.</title>
        <authorList>
            <person name="Haag K.L."/>
            <person name="James T.Y."/>
            <person name="Larsson R."/>
            <person name="Schaer T.M."/>
            <person name="Refardt D."/>
            <person name="Pombert J.-F."/>
            <person name="Ebert D."/>
        </authorList>
    </citation>
    <scope>NUCLEOTIDE SEQUENCE [LARGE SCALE GENOMIC DNA]</scope>
    <source>
        <strain evidence="12 13">UGP3</strain>
        <tissue evidence="12">Spores</tissue>
    </source>
</reference>
<feature type="non-terminal residue" evidence="12">
    <location>
        <position position="197"/>
    </location>
</feature>
<dbReference type="AlphaFoldDB" id="A0A098VS47"/>
<dbReference type="Gene3D" id="3.30.870.10">
    <property type="entry name" value="Endonuclease Chain A"/>
    <property type="match status" value="1"/>
</dbReference>
<protein>
    <recommendedName>
        <fullName evidence="10">CDP-diacylglycerol--glycerol-3-phosphate 3-phosphatidyltransferase</fullName>
        <ecNumber evidence="10">2.7.8.5</ecNumber>
    </recommendedName>
</protein>
<evidence type="ECO:0000256" key="8">
    <source>
        <dbReference type="ARBA" id="ARBA00023264"/>
    </source>
</evidence>
<organism evidence="12 13">
    <name type="scientific">Mitosporidium daphniae</name>
    <dbReference type="NCBI Taxonomy" id="1485682"/>
    <lineage>
        <taxon>Eukaryota</taxon>
        <taxon>Fungi</taxon>
        <taxon>Fungi incertae sedis</taxon>
        <taxon>Microsporidia</taxon>
        <taxon>Mitosporidium</taxon>
    </lineage>
</organism>
<dbReference type="RefSeq" id="XP_013238231.1">
    <property type="nucleotide sequence ID" value="XM_013382777.1"/>
</dbReference>
<keyword evidence="4 10" id="KW-0808">Transferase</keyword>
<comment type="function">
    <text evidence="10">Functions in the biosynthesis of the anionic phospholipids phosphatidylglycerol and cardiolipin.</text>
</comment>
<dbReference type="GO" id="GO:0032049">
    <property type="term" value="P:cardiolipin biosynthetic process"/>
    <property type="evidence" value="ECO:0007669"/>
    <property type="project" value="InterPro"/>
</dbReference>
<evidence type="ECO:0000256" key="2">
    <source>
        <dbReference type="ARBA" id="ARBA00010682"/>
    </source>
</evidence>
<dbReference type="GO" id="GO:0005524">
    <property type="term" value="F:ATP binding"/>
    <property type="evidence" value="ECO:0007669"/>
    <property type="project" value="UniProtKB-KW"/>
</dbReference>
<evidence type="ECO:0000313" key="13">
    <source>
        <dbReference type="Proteomes" id="UP000029725"/>
    </source>
</evidence>
<keyword evidence="10" id="KW-0496">Mitochondrion</keyword>
<dbReference type="HOGENOM" id="CLU_1393179_0_0_1"/>
<dbReference type="GO" id="GO:0008444">
    <property type="term" value="F:CDP-diacylglycerol-glycerol-3-phosphate 3-phosphatidyltransferase activity"/>
    <property type="evidence" value="ECO:0007669"/>
    <property type="project" value="UniProtKB-EC"/>
</dbReference>
<keyword evidence="3 10" id="KW-0444">Lipid biosynthesis</keyword>
<keyword evidence="13" id="KW-1185">Reference proteome</keyword>
<dbReference type="PANTHER" id="PTHR12586">
    <property type="entry name" value="CDP-DIACYLGLYCEROL--SERINE O-PHOSPHATIDYLTRANSFERASE"/>
    <property type="match status" value="1"/>
</dbReference>
<gene>
    <name evidence="12" type="ORF">DI09_273p30</name>
</gene>
<dbReference type="GO" id="GO:0005739">
    <property type="term" value="C:mitochondrion"/>
    <property type="evidence" value="ECO:0007669"/>
    <property type="project" value="UniProtKB-SubCell"/>
</dbReference>
<proteinExistence type="inferred from homology"/>
<dbReference type="EC" id="2.7.8.5" evidence="10"/>
<dbReference type="VEuPathDB" id="MicrosporidiaDB:DI09_273p30"/>
<evidence type="ECO:0000256" key="3">
    <source>
        <dbReference type="ARBA" id="ARBA00022516"/>
    </source>
</evidence>
<keyword evidence="6 10" id="KW-0443">Lipid metabolism</keyword>
<accession>A0A098VS47</accession>
<evidence type="ECO:0000256" key="4">
    <source>
        <dbReference type="ARBA" id="ARBA00022679"/>
    </source>
</evidence>